<reference evidence="2 3" key="1">
    <citation type="journal article" date="2014" name="Nat. Genet.">
        <title>Genome sequence of the hot pepper provides insights into the evolution of pungency in Capsicum species.</title>
        <authorList>
            <person name="Kim S."/>
            <person name="Park M."/>
            <person name="Yeom S.I."/>
            <person name="Kim Y.M."/>
            <person name="Lee J.M."/>
            <person name="Lee H.A."/>
            <person name="Seo E."/>
            <person name="Choi J."/>
            <person name="Cheong K."/>
            <person name="Kim K.T."/>
            <person name="Jung K."/>
            <person name="Lee G.W."/>
            <person name="Oh S.K."/>
            <person name="Bae C."/>
            <person name="Kim S.B."/>
            <person name="Lee H.Y."/>
            <person name="Kim S.Y."/>
            <person name="Kim M.S."/>
            <person name="Kang B.C."/>
            <person name="Jo Y.D."/>
            <person name="Yang H.B."/>
            <person name="Jeong H.J."/>
            <person name="Kang W.H."/>
            <person name="Kwon J.K."/>
            <person name="Shin C."/>
            <person name="Lim J.Y."/>
            <person name="Park J.H."/>
            <person name="Huh J.H."/>
            <person name="Kim J.S."/>
            <person name="Kim B.D."/>
            <person name="Cohen O."/>
            <person name="Paran I."/>
            <person name="Suh M.C."/>
            <person name="Lee S.B."/>
            <person name="Kim Y.K."/>
            <person name="Shin Y."/>
            <person name="Noh S.J."/>
            <person name="Park J."/>
            <person name="Seo Y.S."/>
            <person name="Kwon S.Y."/>
            <person name="Kim H.A."/>
            <person name="Park J.M."/>
            <person name="Kim H.J."/>
            <person name="Choi S.B."/>
            <person name="Bosland P.W."/>
            <person name="Reeves G."/>
            <person name="Jo S.H."/>
            <person name="Lee B.W."/>
            <person name="Cho H.T."/>
            <person name="Choi H.S."/>
            <person name="Lee M.S."/>
            <person name="Yu Y."/>
            <person name="Do Choi Y."/>
            <person name="Park B.S."/>
            <person name="van Deynze A."/>
            <person name="Ashrafi H."/>
            <person name="Hill T."/>
            <person name="Kim W.T."/>
            <person name="Pai H.S."/>
            <person name="Ahn H.K."/>
            <person name="Yeam I."/>
            <person name="Giovannoni J.J."/>
            <person name="Rose J.K."/>
            <person name="Sorensen I."/>
            <person name="Lee S.J."/>
            <person name="Kim R.W."/>
            <person name="Choi I.Y."/>
            <person name="Choi B.S."/>
            <person name="Lim J.S."/>
            <person name="Lee Y.H."/>
            <person name="Choi D."/>
        </authorList>
    </citation>
    <scope>NUCLEOTIDE SEQUENCE [LARGE SCALE GENOMIC DNA]</scope>
    <source>
        <strain evidence="3">cv. CM334</strain>
    </source>
</reference>
<dbReference type="InterPro" id="IPR051850">
    <property type="entry name" value="Polysacch_Lyase_4"/>
</dbReference>
<dbReference type="InterPro" id="IPR010325">
    <property type="entry name" value="Rhamnogal_lyase"/>
</dbReference>
<organism evidence="2 3">
    <name type="scientific">Capsicum annuum</name>
    <name type="common">Capsicum pepper</name>
    <dbReference type="NCBI Taxonomy" id="4072"/>
    <lineage>
        <taxon>Eukaryota</taxon>
        <taxon>Viridiplantae</taxon>
        <taxon>Streptophyta</taxon>
        <taxon>Embryophyta</taxon>
        <taxon>Tracheophyta</taxon>
        <taxon>Spermatophyta</taxon>
        <taxon>Magnoliopsida</taxon>
        <taxon>eudicotyledons</taxon>
        <taxon>Gunneridae</taxon>
        <taxon>Pentapetalae</taxon>
        <taxon>asterids</taxon>
        <taxon>lamiids</taxon>
        <taxon>Solanales</taxon>
        <taxon>Solanaceae</taxon>
        <taxon>Solanoideae</taxon>
        <taxon>Capsiceae</taxon>
        <taxon>Capsicum</taxon>
    </lineage>
</organism>
<name>A0A2G2ZF91_CAPAN</name>
<dbReference type="PANTHER" id="PTHR32018">
    <property type="entry name" value="RHAMNOGALACTURONATE LYASE FAMILY PROTEIN"/>
    <property type="match status" value="1"/>
</dbReference>
<dbReference type="STRING" id="4072.A0A2G2ZF91"/>
<evidence type="ECO:0000313" key="2">
    <source>
        <dbReference type="EMBL" id="PHT80648.1"/>
    </source>
</evidence>
<dbReference type="PANTHER" id="PTHR32018:SF6">
    <property type="entry name" value="RHAMNOGALACTURONAN ENDOLYASE"/>
    <property type="match status" value="1"/>
</dbReference>
<dbReference type="EMBL" id="AYRZ02000005">
    <property type="protein sequence ID" value="PHT80648.1"/>
    <property type="molecule type" value="Genomic_DNA"/>
</dbReference>
<dbReference type="InterPro" id="IPR014718">
    <property type="entry name" value="GH-type_carb-bd"/>
</dbReference>
<evidence type="ECO:0000313" key="3">
    <source>
        <dbReference type="Proteomes" id="UP000222542"/>
    </source>
</evidence>
<keyword evidence="1" id="KW-1133">Transmembrane helix</keyword>
<keyword evidence="3" id="KW-1185">Reference proteome</keyword>
<dbReference type="Gramene" id="PHT80648">
    <property type="protein sequence ID" value="PHT80648"/>
    <property type="gene ID" value="T459_13663"/>
</dbReference>
<dbReference type="AlphaFoldDB" id="A0A2G2ZF91"/>
<proteinExistence type="predicted"/>
<accession>A0A2G2ZF91</accession>
<dbReference type="Pfam" id="PF06045">
    <property type="entry name" value="Rhamnogal_lyase"/>
    <property type="match status" value="1"/>
</dbReference>
<feature type="transmembrane region" description="Helical" evidence="1">
    <location>
        <begin position="172"/>
        <end position="193"/>
    </location>
</feature>
<keyword evidence="1" id="KW-0472">Membrane</keyword>
<sequence length="198" mass="23083">MNKNAFYIELYRFPYIAITNERQRIMPTAQDRAMGQELDYPEAVLLTSPPSSFLKGEVPDFSRWMIKYQYSIENKDNKVHGWINPNPKIGLWMITPSYEFKIGGPVKQDLTSHTGPITLSVSIHDIHIFSLGFNMFGLVKSQYLILPGYNMFIDSSNKISFLKKKYIKRSRLVFLLNFNVLLCIHTYTTLLVIHRLRI</sequence>
<dbReference type="Proteomes" id="UP000222542">
    <property type="component" value="Unassembled WGS sequence"/>
</dbReference>
<keyword evidence="1" id="KW-0812">Transmembrane</keyword>
<dbReference type="GO" id="GO:0030246">
    <property type="term" value="F:carbohydrate binding"/>
    <property type="evidence" value="ECO:0007669"/>
    <property type="project" value="InterPro"/>
</dbReference>
<reference evidence="2 3" key="2">
    <citation type="journal article" date="2017" name="Genome Biol.">
        <title>New reference genome sequences of hot pepper reveal the massive evolution of plant disease-resistance genes by retroduplication.</title>
        <authorList>
            <person name="Kim S."/>
            <person name="Park J."/>
            <person name="Yeom S.I."/>
            <person name="Kim Y.M."/>
            <person name="Seo E."/>
            <person name="Kim K.T."/>
            <person name="Kim M.S."/>
            <person name="Lee J.M."/>
            <person name="Cheong K."/>
            <person name="Shin H.S."/>
            <person name="Kim S.B."/>
            <person name="Han K."/>
            <person name="Lee J."/>
            <person name="Park M."/>
            <person name="Lee H.A."/>
            <person name="Lee H.Y."/>
            <person name="Lee Y."/>
            <person name="Oh S."/>
            <person name="Lee J.H."/>
            <person name="Choi E."/>
            <person name="Choi E."/>
            <person name="Lee S.E."/>
            <person name="Jeon J."/>
            <person name="Kim H."/>
            <person name="Choi G."/>
            <person name="Song H."/>
            <person name="Lee J."/>
            <person name="Lee S.C."/>
            <person name="Kwon J.K."/>
            <person name="Lee H.Y."/>
            <person name="Koo N."/>
            <person name="Hong Y."/>
            <person name="Kim R.W."/>
            <person name="Kang W.H."/>
            <person name="Huh J.H."/>
            <person name="Kang B.C."/>
            <person name="Yang T.J."/>
            <person name="Lee Y.H."/>
            <person name="Bennetzen J.L."/>
            <person name="Choi D."/>
        </authorList>
    </citation>
    <scope>NUCLEOTIDE SEQUENCE [LARGE SCALE GENOMIC DNA]</scope>
    <source>
        <strain evidence="3">cv. CM334</strain>
    </source>
</reference>
<comment type="caution">
    <text evidence="2">The sequence shown here is derived from an EMBL/GenBank/DDBJ whole genome shotgun (WGS) entry which is preliminary data.</text>
</comment>
<dbReference type="Gene3D" id="2.70.98.10">
    <property type="match status" value="1"/>
</dbReference>
<protein>
    <submittedName>
        <fullName evidence="2">Uncharacterized protein</fullName>
    </submittedName>
</protein>
<evidence type="ECO:0000256" key="1">
    <source>
        <dbReference type="SAM" id="Phobius"/>
    </source>
</evidence>
<gene>
    <name evidence="2" type="ORF">T459_13663</name>
</gene>